<accession>A0AAD4S9W3</accession>
<feature type="compositionally biased region" description="Basic and acidic residues" evidence="1">
    <location>
        <begin position="1"/>
        <end position="11"/>
    </location>
</feature>
<dbReference type="Proteomes" id="UP001202328">
    <property type="component" value="Unassembled WGS sequence"/>
</dbReference>
<proteinExistence type="predicted"/>
<evidence type="ECO:0000259" key="2">
    <source>
        <dbReference type="Pfam" id="PF03101"/>
    </source>
</evidence>
<protein>
    <recommendedName>
        <fullName evidence="2">FAR1 domain-containing protein</fullName>
    </recommendedName>
</protein>
<dbReference type="InterPro" id="IPR004330">
    <property type="entry name" value="FAR1_DNA_bnd_dom"/>
</dbReference>
<keyword evidence="4" id="KW-1185">Reference proteome</keyword>
<dbReference type="Pfam" id="PF03101">
    <property type="entry name" value="FAR1"/>
    <property type="match status" value="1"/>
</dbReference>
<dbReference type="EMBL" id="JAJJMB010012606">
    <property type="protein sequence ID" value="KAI3875375.1"/>
    <property type="molecule type" value="Genomic_DNA"/>
</dbReference>
<feature type="region of interest" description="Disordered" evidence="1">
    <location>
        <begin position="1"/>
        <end position="28"/>
    </location>
</feature>
<dbReference type="PANTHER" id="PTHR46328">
    <property type="entry name" value="FAR-RED IMPAIRED RESPONSIVE (FAR1) FAMILY PROTEIN-RELATED"/>
    <property type="match status" value="1"/>
</dbReference>
<organism evidence="3 4">
    <name type="scientific">Papaver atlanticum</name>
    <dbReference type="NCBI Taxonomy" id="357466"/>
    <lineage>
        <taxon>Eukaryota</taxon>
        <taxon>Viridiplantae</taxon>
        <taxon>Streptophyta</taxon>
        <taxon>Embryophyta</taxon>
        <taxon>Tracheophyta</taxon>
        <taxon>Spermatophyta</taxon>
        <taxon>Magnoliopsida</taxon>
        <taxon>Ranunculales</taxon>
        <taxon>Papaveraceae</taxon>
        <taxon>Papaveroideae</taxon>
        <taxon>Papaver</taxon>
    </lineage>
</organism>
<reference evidence="3" key="1">
    <citation type="submission" date="2022-04" db="EMBL/GenBank/DDBJ databases">
        <title>A functionally conserved STORR gene fusion in Papaver species that diverged 16.8 million years ago.</title>
        <authorList>
            <person name="Catania T."/>
        </authorList>
    </citation>
    <scope>NUCLEOTIDE SEQUENCE</scope>
    <source>
        <strain evidence="3">S-188037</strain>
    </source>
</reference>
<evidence type="ECO:0000256" key="1">
    <source>
        <dbReference type="SAM" id="MobiDB-lite"/>
    </source>
</evidence>
<dbReference type="PANTHER" id="PTHR46328:SF35">
    <property type="entry name" value="PROTEIN FAR1-RELATED SEQUENCE 5-LIKE"/>
    <property type="match status" value="1"/>
</dbReference>
<dbReference type="AlphaFoldDB" id="A0AAD4S9W3"/>
<evidence type="ECO:0000313" key="4">
    <source>
        <dbReference type="Proteomes" id="UP001202328"/>
    </source>
</evidence>
<sequence>MEENPRESYHNEDEEDNSFNGSDEIKPPLIGMTFDEHEEMFQFYKEYARKFGFPVQKRSKRTNVDGIIRNVTFACSKSGEHESRTQNQTKPRGKVKSGCTAYITGRMQASDNKWYISVVHLEHNHGCNPDDARFFRCFRKVSGSLRRQIDLNDRAGISIKFFL</sequence>
<name>A0AAD4S9W3_9MAGN</name>
<gene>
    <name evidence="3" type="ORF">MKW98_000052</name>
</gene>
<comment type="caution">
    <text evidence="3">The sequence shown here is derived from an EMBL/GenBank/DDBJ whole genome shotgun (WGS) entry which is preliminary data.</text>
</comment>
<evidence type="ECO:0000313" key="3">
    <source>
        <dbReference type="EMBL" id="KAI3875375.1"/>
    </source>
</evidence>
<feature type="domain" description="FAR1" evidence="2">
    <location>
        <begin position="42"/>
        <end position="128"/>
    </location>
</feature>